<evidence type="ECO:0000313" key="2">
    <source>
        <dbReference type="EMBL" id="MBH5338632.1"/>
    </source>
</evidence>
<dbReference type="EMBL" id="JACYXC010000002">
    <property type="protein sequence ID" value="MBH5338632.1"/>
    <property type="molecule type" value="Genomic_DNA"/>
</dbReference>
<reference evidence="2 3" key="1">
    <citation type="submission" date="2020-09" db="EMBL/GenBank/DDBJ databases">
        <title>Biosynthesis of the nuclear factor of activated T cells inhibitor NFAT-133 and its congeners in Streptomyces pactum.</title>
        <authorList>
            <person name="Zhou W."/>
            <person name="Posri P."/>
            <person name="Abugrain M.E."/>
            <person name="Weisberg A.J."/>
            <person name="Chang J.H."/>
            <person name="Mahmud T."/>
        </authorList>
    </citation>
    <scope>NUCLEOTIDE SEQUENCE [LARGE SCALE GENOMIC DNA]</scope>
    <source>
        <strain evidence="2 3">ATCC 27456</strain>
    </source>
</reference>
<gene>
    <name evidence="2" type="ORF">IHE55_29165</name>
</gene>
<feature type="region of interest" description="Disordered" evidence="1">
    <location>
        <begin position="1"/>
        <end position="82"/>
    </location>
</feature>
<keyword evidence="3" id="KW-1185">Reference proteome</keyword>
<feature type="compositionally biased region" description="Basic and acidic residues" evidence="1">
    <location>
        <begin position="60"/>
        <end position="78"/>
    </location>
</feature>
<accession>A0ABS0NTU2</accession>
<sequence>MGSSHASRRHTFPDAAKAAAGTGHSPTTGPGQAARGPGPGPATKDTDRPASRTADASGQPRDKSRDGRPGGAGGDRRTVTVPVPSLGAVADGALHAATFPVALARQVLPAKKGLPLYLGLGVLGAADVLDWPVAFGIGIGYAVLRGDGRSASGRGPRDTGRAEGPGPAPA</sequence>
<protein>
    <submittedName>
        <fullName evidence="2">Uncharacterized protein</fullName>
    </submittedName>
</protein>
<feature type="compositionally biased region" description="Low complexity" evidence="1">
    <location>
        <begin position="26"/>
        <end position="36"/>
    </location>
</feature>
<feature type="compositionally biased region" description="Basic residues" evidence="1">
    <location>
        <begin position="1"/>
        <end position="10"/>
    </location>
</feature>
<proteinExistence type="predicted"/>
<evidence type="ECO:0000313" key="3">
    <source>
        <dbReference type="Proteomes" id="UP000807371"/>
    </source>
</evidence>
<dbReference type="RefSeq" id="WP_197992423.1">
    <property type="nucleotide sequence ID" value="NZ_JACYXC010000002.1"/>
</dbReference>
<organism evidence="2 3">
    <name type="scientific">Streptomyces pactum</name>
    <dbReference type="NCBI Taxonomy" id="68249"/>
    <lineage>
        <taxon>Bacteria</taxon>
        <taxon>Bacillati</taxon>
        <taxon>Actinomycetota</taxon>
        <taxon>Actinomycetes</taxon>
        <taxon>Kitasatosporales</taxon>
        <taxon>Streptomycetaceae</taxon>
        <taxon>Streptomyces</taxon>
    </lineage>
</organism>
<feature type="region of interest" description="Disordered" evidence="1">
    <location>
        <begin position="147"/>
        <end position="170"/>
    </location>
</feature>
<evidence type="ECO:0000256" key="1">
    <source>
        <dbReference type="SAM" id="MobiDB-lite"/>
    </source>
</evidence>
<comment type="caution">
    <text evidence="2">The sequence shown here is derived from an EMBL/GenBank/DDBJ whole genome shotgun (WGS) entry which is preliminary data.</text>
</comment>
<name>A0ABS0NTU2_9ACTN</name>
<dbReference type="Proteomes" id="UP000807371">
    <property type="component" value="Unassembled WGS sequence"/>
</dbReference>